<protein>
    <recommendedName>
        <fullName evidence="3">Secreted protein</fullName>
    </recommendedName>
</protein>
<evidence type="ECO:0000313" key="1">
    <source>
        <dbReference type="EMBL" id="MDN4465756.1"/>
    </source>
</evidence>
<proteinExistence type="predicted"/>
<name>A0ABT8FX21_9MICO</name>
<evidence type="ECO:0000313" key="2">
    <source>
        <dbReference type="Proteomes" id="UP001172731"/>
    </source>
</evidence>
<reference evidence="1" key="1">
    <citation type="submission" date="2021-06" db="EMBL/GenBank/DDBJ databases">
        <title>Genome-based taxonomic framework of Microbacterium strains isolated from marine environment, the description of four new species and reclassification of four preexisting species.</title>
        <authorList>
            <person name="Lee S.D."/>
            <person name="Kim S.-M."/>
            <person name="Byeon Y.-S."/>
            <person name="Yang H.L."/>
            <person name="Kim I.S."/>
        </authorList>
    </citation>
    <scope>NUCLEOTIDE SEQUENCE</scope>
    <source>
        <strain evidence="1">KACC 20510</strain>
    </source>
</reference>
<sequence length="70" mass="7335">MSSASSLSMRMLSMPMGSAESFTSVTSPSNCISKVSRPLTAVGGLGCARRFLIRLMTSLNHVPTDTVTAP</sequence>
<dbReference type="Proteomes" id="UP001172731">
    <property type="component" value="Unassembled WGS sequence"/>
</dbReference>
<accession>A0ABT8FX21</accession>
<organism evidence="1 2">
    <name type="scientific">Microbacterium aurantiacum</name>
    <dbReference type="NCBI Taxonomy" id="162393"/>
    <lineage>
        <taxon>Bacteria</taxon>
        <taxon>Bacillati</taxon>
        <taxon>Actinomycetota</taxon>
        <taxon>Actinomycetes</taxon>
        <taxon>Micrococcales</taxon>
        <taxon>Microbacteriaceae</taxon>
        <taxon>Microbacterium</taxon>
    </lineage>
</organism>
<keyword evidence="2" id="KW-1185">Reference proteome</keyword>
<dbReference type="RefSeq" id="WP_301135852.1">
    <property type="nucleotide sequence ID" value="NZ_BAAAUQ010000021.1"/>
</dbReference>
<comment type="caution">
    <text evidence="1">The sequence shown here is derived from an EMBL/GenBank/DDBJ whole genome shotgun (WGS) entry which is preliminary data.</text>
</comment>
<dbReference type="EMBL" id="JAHWXI010000038">
    <property type="protein sequence ID" value="MDN4465756.1"/>
    <property type="molecule type" value="Genomic_DNA"/>
</dbReference>
<gene>
    <name evidence="1" type="ORF">KZC48_15340</name>
</gene>
<evidence type="ECO:0008006" key="3">
    <source>
        <dbReference type="Google" id="ProtNLM"/>
    </source>
</evidence>